<dbReference type="InterPro" id="IPR005467">
    <property type="entry name" value="His_kinase_dom"/>
</dbReference>
<evidence type="ECO:0000256" key="10">
    <source>
        <dbReference type="SAM" id="Phobius"/>
    </source>
</evidence>
<dbReference type="Gene3D" id="3.30.450.20">
    <property type="entry name" value="PAS domain"/>
    <property type="match status" value="1"/>
</dbReference>
<evidence type="ECO:0000313" key="13">
    <source>
        <dbReference type="EMBL" id="KKM00690.1"/>
    </source>
</evidence>
<feature type="transmembrane region" description="Helical" evidence="10">
    <location>
        <begin position="21"/>
        <end position="45"/>
    </location>
</feature>
<gene>
    <name evidence="13" type="ORF">LCGC14_1801910</name>
</gene>
<keyword evidence="4" id="KW-0597">Phosphoprotein</keyword>
<comment type="subcellular location">
    <subcellularLocation>
        <location evidence="2">Membrane</location>
    </subcellularLocation>
</comment>
<dbReference type="CDD" id="cd00082">
    <property type="entry name" value="HisKA"/>
    <property type="match status" value="1"/>
</dbReference>
<dbReference type="AlphaFoldDB" id="A0A0F9GP56"/>
<evidence type="ECO:0000256" key="6">
    <source>
        <dbReference type="ARBA" id="ARBA00022692"/>
    </source>
</evidence>
<dbReference type="GO" id="GO:0009927">
    <property type="term" value="F:histidine phosphotransfer kinase activity"/>
    <property type="evidence" value="ECO:0007669"/>
    <property type="project" value="TreeGrafter"/>
</dbReference>
<dbReference type="InterPro" id="IPR036097">
    <property type="entry name" value="HisK_dim/P_sf"/>
</dbReference>
<dbReference type="PANTHER" id="PTHR43047:SF72">
    <property type="entry name" value="OSMOSENSING HISTIDINE PROTEIN KINASE SLN1"/>
    <property type="match status" value="1"/>
</dbReference>
<sequence length="696" mass="77168">MRLRKKFFKGFKVFKKLAEYVASKAFIFLTIFVLGSVTGIAYALIKLDRDNYLASVRSNLEEAMHVTTDQIQLRFFEAVLVAKTVESILLVSGGTIETQISRVVEEYQRHNPAVIAVALAPDLEVTHSFPQTKNRSSIGLKYWEIPSQMAGVAQAFRKHSPVVDGPVSLVQGGEGYILHYPVFLPNPDLNNDQFWGIISIVIQPESLLGKQQYELHDAESYMLTLRQLKASGLPAATATGYDPMFNNESVIVQFQMLGSNWQAAAQPTDGWPSYSPQSPYLLGFALFSKLILIGMLWAYRRAAIKKANAHALLAEAVDCIDEGFIAFDDNERLMIVNQRYLDYHSEVADFIVKGMTMEDLLRLSLTHQQHSAVEQGEAWIARRLESFRNPGDAFLQDVGDDLWLKVTEARTPSGYTVGIWTDITDQKLAQEQAEAADREKTEFLDNVSHELRTPLTVIFGRATFIKNSEKLPQSKKILASLENEGTSPQEAQLAVSDYQRFISEQGTGIANSAQHMIRLVEDLLDWTKVTRGQLELDMSVIQVGEVAETIVQDLQPNALAKGLTLTYSDDGASEALADTVRLKQILYNLVNNAIKFTTVGGIHLSMTHDDDKIVLSVADTGHGISEEDAGRVFQRFQQVDGSMTRQNGGLGLGLAISQQLAALHNGKLSLESTLGKGSTFSMCLPRRKQCSNANAN</sequence>
<dbReference type="EC" id="2.7.13.3" evidence="3"/>
<dbReference type="PROSITE" id="PS50839">
    <property type="entry name" value="CHASE"/>
    <property type="match status" value="1"/>
</dbReference>
<feature type="domain" description="CHASE" evidence="12">
    <location>
        <begin position="125"/>
        <end position="208"/>
    </location>
</feature>
<dbReference type="Gene3D" id="3.30.565.10">
    <property type="entry name" value="Histidine kinase-like ATPase, C-terminal domain"/>
    <property type="match status" value="1"/>
</dbReference>
<evidence type="ECO:0000259" key="12">
    <source>
        <dbReference type="PROSITE" id="PS50839"/>
    </source>
</evidence>
<dbReference type="SUPFAM" id="SSF47384">
    <property type="entry name" value="Homodimeric domain of signal transducing histidine kinase"/>
    <property type="match status" value="1"/>
</dbReference>
<evidence type="ECO:0000256" key="7">
    <source>
        <dbReference type="ARBA" id="ARBA00022777"/>
    </source>
</evidence>
<keyword evidence="7" id="KW-0418">Kinase</keyword>
<comment type="caution">
    <text evidence="13">The sequence shown here is derived from an EMBL/GenBank/DDBJ whole genome shotgun (WGS) entry which is preliminary data.</text>
</comment>
<name>A0A0F9GP56_9ZZZZ</name>
<evidence type="ECO:0000256" key="8">
    <source>
        <dbReference type="ARBA" id="ARBA00022989"/>
    </source>
</evidence>
<keyword evidence="8 10" id="KW-1133">Transmembrane helix</keyword>
<dbReference type="PROSITE" id="PS50109">
    <property type="entry name" value="HIS_KIN"/>
    <property type="match status" value="1"/>
</dbReference>
<evidence type="ECO:0000256" key="9">
    <source>
        <dbReference type="ARBA" id="ARBA00023136"/>
    </source>
</evidence>
<dbReference type="CDD" id="cd16922">
    <property type="entry name" value="HATPase_EvgS-ArcB-TorS-like"/>
    <property type="match status" value="1"/>
</dbReference>
<dbReference type="GO" id="GO:0005886">
    <property type="term" value="C:plasma membrane"/>
    <property type="evidence" value="ECO:0007669"/>
    <property type="project" value="TreeGrafter"/>
</dbReference>
<dbReference type="PRINTS" id="PR00344">
    <property type="entry name" value="BCTRLSENSOR"/>
</dbReference>
<evidence type="ECO:0000256" key="3">
    <source>
        <dbReference type="ARBA" id="ARBA00012438"/>
    </source>
</evidence>
<dbReference type="Pfam" id="PF02518">
    <property type="entry name" value="HATPase_c"/>
    <property type="match status" value="1"/>
</dbReference>
<dbReference type="Gene3D" id="1.10.287.130">
    <property type="match status" value="1"/>
</dbReference>
<evidence type="ECO:0000256" key="5">
    <source>
        <dbReference type="ARBA" id="ARBA00022679"/>
    </source>
</evidence>
<dbReference type="Gene3D" id="3.30.450.350">
    <property type="entry name" value="CHASE domain"/>
    <property type="match status" value="1"/>
</dbReference>
<protein>
    <recommendedName>
        <fullName evidence="3">histidine kinase</fullName>
        <ecNumber evidence="3">2.7.13.3</ecNumber>
    </recommendedName>
</protein>
<dbReference type="InterPro" id="IPR036890">
    <property type="entry name" value="HATPase_C_sf"/>
</dbReference>
<dbReference type="SMART" id="SM00387">
    <property type="entry name" value="HATPase_c"/>
    <property type="match status" value="1"/>
</dbReference>
<keyword evidence="5" id="KW-0808">Transferase</keyword>
<reference evidence="13" key="1">
    <citation type="journal article" date="2015" name="Nature">
        <title>Complex archaea that bridge the gap between prokaryotes and eukaryotes.</title>
        <authorList>
            <person name="Spang A."/>
            <person name="Saw J.H."/>
            <person name="Jorgensen S.L."/>
            <person name="Zaremba-Niedzwiedzka K."/>
            <person name="Martijn J."/>
            <person name="Lind A.E."/>
            <person name="van Eijk R."/>
            <person name="Schleper C."/>
            <person name="Guy L."/>
            <person name="Ettema T.J."/>
        </authorList>
    </citation>
    <scope>NUCLEOTIDE SEQUENCE</scope>
</reference>
<evidence type="ECO:0000256" key="1">
    <source>
        <dbReference type="ARBA" id="ARBA00000085"/>
    </source>
</evidence>
<dbReference type="InterPro" id="IPR004358">
    <property type="entry name" value="Sig_transdc_His_kin-like_C"/>
</dbReference>
<dbReference type="Pfam" id="PF03924">
    <property type="entry name" value="CHASE"/>
    <property type="match status" value="1"/>
</dbReference>
<dbReference type="InterPro" id="IPR003594">
    <property type="entry name" value="HATPase_dom"/>
</dbReference>
<evidence type="ECO:0000256" key="4">
    <source>
        <dbReference type="ARBA" id="ARBA00022553"/>
    </source>
</evidence>
<dbReference type="FunFam" id="3.30.565.10:FF:000010">
    <property type="entry name" value="Sensor histidine kinase RcsC"/>
    <property type="match status" value="1"/>
</dbReference>
<dbReference type="InterPro" id="IPR006189">
    <property type="entry name" value="CHASE_dom"/>
</dbReference>
<dbReference type="Pfam" id="PF12860">
    <property type="entry name" value="PAS_7"/>
    <property type="match status" value="1"/>
</dbReference>
<dbReference type="Pfam" id="PF00512">
    <property type="entry name" value="HisKA"/>
    <property type="match status" value="1"/>
</dbReference>
<dbReference type="GO" id="GO:0000155">
    <property type="term" value="F:phosphorelay sensor kinase activity"/>
    <property type="evidence" value="ECO:0007669"/>
    <property type="project" value="InterPro"/>
</dbReference>
<proteinExistence type="predicted"/>
<dbReference type="SMART" id="SM00388">
    <property type="entry name" value="HisKA"/>
    <property type="match status" value="1"/>
</dbReference>
<evidence type="ECO:0000259" key="11">
    <source>
        <dbReference type="PROSITE" id="PS50109"/>
    </source>
</evidence>
<dbReference type="SMART" id="SM01079">
    <property type="entry name" value="CHASE"/>
    <property type="match status" value="1"/>
</dbReference>
<dbReference type="EMBL" id="LAZR01017373">
    <property type="protein sequence ID" value="KKM00690.1"/>
    <property type="molecule type" value="Genomic_DNA"/>
</dbReference>
<feature type="domain" description="Histidine kinase" evidence="11">
    <location>
        <begin position="446"/>
        <end position="688"/>
    </location>
</feature>
<dbReference type="PANTHER" id="PTHR43047">
    <property type="entry name" value="TWO-COMPONENT HISTIDINE PROTEIN KINASE"/>
    <property type="match status" value="1"/>
</dbReference>
<evidence type="ECO:0000256" key="2">
    <source>
        <dbReference type="ARBA" id="ARBA00004370"/>
    </source>
</evidence>
<dbReference type="InterPro" id="IPR042240">
    <property type="entry name" value="CHASE_sf"/>
</dbReference>
<keyword evidence="6 10" id="KW-0812">Transmembrane</keyword>
<keyword evidence="9 10" id="KW-0472">Membrane</keyword>
<dbReference type="InterPro" id="IPR003661">
    <property type="entry name" value="HisK_dim/P_dom"/>
</dbReference>
<comment type="catalytic activity">
    <reaction evidence="1">
        <text>ATP + protein L-histidine = ADP + protein N-phospho-L-histidine.</text>
        <dbReference type="EC" id="2.7.13.3"/>
    </reaction>
</comment>
<accession>A0A0F9GP56</accession>
<organism evidence="13">
    <name type="scientific">marine sediment metagenome</name>
    <dbReference type="NCBI Taxonomy" id="412755"/>
    <lineage>
        <taxon>unclassified sequences</taxon>
        <taxon>metagenomes</taxon>
        <taxon>ecological metagenomes</taxon>
    </lineage>
</organism>
<dbReference type="SUPFAM" id="SSF55874">
    <property type="entry name" value="ATPase domain of HSP90 chaperone/DNA topoisomerase II/histidine kinase"/>
    <property type="match status" value="1"/>
</dbReference>